<evidence type="ECO:0000313" key="1">
    <source>
        <dbReference type="EMBL" id="VDD51608.1"/>
    </source>
</evidence>
<dbReference type="AlphaFoldDB" id="A0A3P6FFF1"/>
<protein>
    <submittedName>
        <fullName evidence="1">Uncharacterized protein</fullName>
    </submittedName>
</protein>
<gene>
    <name evidence="1" type="ORF">BOLC1T03997H</name>
</gene>
<accession>A0A3P6FFF1</accession>
<dbReference type="EMBL" id="LR031878">
    <property type="protein sequence ID" value="VDD51608.1"/>
    <property type="molecule type" value="Genomic_DNA"/>
</dbReference>
<organism evidence="1">
    <name type="scientific">Brassica oleracea</name>
    <name type="common">Wild cabbage</name>
    <dbReference type="NCBI Taxonomy" id="3712"/>
    <lineage>
        <taxon>Eukaryota</taxon>
        <taxon>Viridiplantae</taxon>
        <taxon>Streptophyta</taxon>
        <taxon>Embryophyta</taxon>
        <taxon>Tracheophyta</taxon>
        <taxon>Spermatophyta</taxon>
        <taxon>Magnoliopsida</taxon>
        <taxon>eudicotyledons</taxon>
        <taxon>Gunneridae</taxon>
        <taxon>Pentapetalae</taxon>
        <taxon>rosids</taxon>
        <taxon>malvids</taxon>
        <taxon>Brassicales</taxon>
        <taxon>Brassicaceae</taxon>
        <taxon>Brassiceae</taxon>
        <taxon>Brassica</taxon>
    </lineage>
</organism>
<sequence>MFRKRSDLEMDIRRSLNLLREILVLGELGQSIFSKGYTQRDPSH</sequence>
<reference evidence="1" key="1">
    <citation type="submission" date="2018-11" db="EMBL/GenBank/DDBJ databases">
        <authorList>
            <consortium name="Genoscope - CEA"/>
            <person name="William W."/>
        </authorList>
    </citation>
    <scope>NUCLEOTIDE SEQUENCE</scope>
</reference>
<proteinExistence type="predicted"/>
<name>A0A3P6FFF1_BRAOL</name>